<protein>
    <recommendedName>
        <fullName evidence="2">HPt domain-containing protein</fullName>
    </recommendedName>
</protein>
<dbReference type="SUPFAM" id="SSF47226">
    <property type="entry name" value="Histidine-containing phosphotransfer domain, HPT domain"/>
    <property type="match status" value="1"/>
</dbReference>
<keyword evidence="4" id="KW-1185">Reference proteome</keyword>
<dbReference type="AlphaFoldDB" id="A0A6V8LY04"/>
<dbReference type="GO" id="GO:0000160">
    <property type="term" value="P:phosphorelay signal transduction system"/>
    <property type="evidence" value="ECO:0007669"/>
    <property type="project" value="InterPro"/>
</dbReference>
<dbReference type="PROSITE" id="PS50894">
    <property type="entry name" value="HPT"/>
    <property type="match status" value="1"/>
</dbReference>
<comment type="caution">
    <text evidence="3">The sequence shown here is derived from an EMBL/GenBank/DDBJ whole genome shotgun (WGS) entry which is preliminary data.</text>
</comment>
<dbReference type="Pfam" id="PF01627">
    <property type="entry name" value="Hpt"/>
    <property type="match status" value="1"/>
</dbReference>
<dbReference type="EMBL" id="BLTE01000021">
    <property type="protein sequence ID" value="GFK95710.1"/>
    <property type="molecule type" value="Genomic_DNA"/>
</dbReference>
<evidence type="ECO:0000313" key="3">
    <source>
        <dbReference type="EMBL" id="GFK95710.1"/>
    </source>
</evidence>
<feature type="modified residue" description="Phosphohistidine" evidence="1">
    <location>
        <position position="67"/>
    </location>
</feature>
<sequence length="121" mass="12833">MDESPYPASREPCPPFDLEERASRFAEIEDCLPELLAIFRSNGPADLSAIAKALDGQDLQAAANLCHTLKGMAAVVCAPVVARTASELESAARALDVPASRALLEELSRAMAQALDSPHCL</sequence>
<dbReference type="InterPro" id="IPR008207">
    <property type="entry name" value="Sig_transdc_His_kin_Hpt_dom"/>
</dbReference>
<evidence type="ECO:0000259" key="2">
    <source>
        <dbReference type="PROSITE" id="PS50894"/>
    </source>
</evidence>
<proteinExistence type="predicted"/>
<gene>
    <name evidence="3" type="ORF">NNJEOMEG_03578</name>
</gene>
<evidence type="ECO:0000313" key="4">
    <source>
        <dbReference type="Proteomes" id="UP000494245"/>
    </source>
</evidence>
<reference evidence="3 4" key="1">
    <citation type="submission" date="2020-04" db="EMBL/GenBank/DDBJ databases">
        <authorList>
            <consortium name="Desulfovibrio sp. FSS-1 genome sequencing consortium"/>
            <person name="Shimoshige H."/>
            <person name="Kobayashi H."/>
            <person name="Maekawa T."/>
        </authorList>
    </citation>
    <scope>NUCLEOTIDE SEQUENCE [LARGE SCALE GENOMIC DNA]</scope>
    <source>
        <strain evidence="3 4">SIID29052-01</strain>
    </source>
</reference>
<dbReference type="Gene3D" id="1.20.120.160">
    <property type="entry name" value="HPT domain"/>
    <property type="match status" value="1"/>
</dbReference>
<feature type="domain" description="HPt" evidence="2">
    <location>
        <begin position="28"/>
        <end position="121"/>
    </location>
</feature>
<dbReference type="InterPro" id="IPR036641">
    <property type="entry name" value="HPT_dom_sf"/>
</dbReference>
<keyword evidence="1" id="KW-0597">Phosphoprotein</keyword>
<reference evidence="3 4" key="2">
    <citation type="submission" date="2020-05" db="EMBL/GenBank/DDBJ databases">
        <title>Draft genome sequence of Desulfovibrio sp. strainFSS-1.</title>
        <authorList>
            <person name="Shimoshige H."/>
            <person name="Kobayashi H."/>
            <person name="Maekawa T."/>
        </authorList>
    </citation>
    <scope>NUCLEOTIDE SEQUENCE [LARGE SCALE GENOMIC DNA]</scope>
    <source>
        <strain evidence="3 4">SIID29052-01</strain>
    </source>
</reference>
<dbReference type="GO" id="GO:0004672">
    <property type="term" value="F:protein kinase activity"/>
    <property type="evidence" value="ECO:0007669"/>
    <property type="project" value="UniProtKB-ARBA"/>
</dbReference>
<dbReference type="RefSeq" id="WP_173086852.1">
    <property type="nucleotide sequence ID" value="NZ_BLTE01000021.1"/>
</dbReference>
<accession>A0A6V8LY04</accession>
<organism evidence="3 4">
    <name type="scientific">Fundidesulfovibrio magnetotacticus</name>
    <dbReference type="NCBI Taxonomy" id="2730080"/>
    <lineage>
        <taxon>Bacteria</taxon>
        <taxon>Pseudomonadati</taxon>
        <taxon>Thermodesulfobacteriota</taxon>
        <taxon>Desulfovibrionia</taxon>
        <taxon>Desulfovibrionales</taxon>
        <taxon>Desulfovibrionaceae</taxon>
        <taxon>Fundidesulfovibrio</taxon>
    </lineage>
</organism>
<evidence type="ECO:0000256" key="1">
    <source>
        <dbReference type="PROSITE-ProRule" id="PRU00110"/>
    </source>
</evidence>
<name>A0A6V8LY04_9BACT</name>
<dbReference type="Proteomes" id="UP000494245">
    <property type="component" value="Unassembled WGS sequence"/>
</dbReference>